<dbReference type="GO" id="GO:0009231">
    <property type="term" value="P:riboflavin biosynthetic process"/>
    <property type="evidence" value="ECO:0007669"/>
    <property type="project" value="InterPro"/>
</dbReference>
<dbReference type="GO" id="GO:0008703">
    <property type="term" value="F:5-amino-6-(5-phosphoribosylamino)uracil reductase activity"/>
    <property type="evidence" value="ECO:0007669"/>
    <property type="project" value="InterPro"/>
</dbReference>
<dbReference type="Gene3D" id="3.40.430.10">
    <property type="entry name" value="Dihydrofolate Reductase, subunit A"/>
    <property type="match status" value="1"/>
</dbReference>
<dbReference type="InterPro" id="IPR024072">
    <property type="entry name" value="DHFR-like_dom_sf"/>
</dbReference>
<dbReference type="OrthoDB" id="195113at2"/>
<dbReference type="AlphaFoldDB" id="A0A433WL57"/>
<dbReference type="Pfam" id="PF01872">
    <property type="entry name" value="RibD_C"/>
    <property type="match status" value="1"/>
</dbReference>
<dbReference type="Proteomes" id="UP000281028">
    <property type="component" value="Unassembled WGS sequence"/>
</dbReference>
<dbReference type="PANTHER" id="PTHR38011">
    <property type="entry name" value="DIHYDROFOLATE REDUCTASE FAMILY PROTEIN (AFU_ORTHOLOGUE AFUA_8G06820)"/>
    <property type="match status" value="1"/>
</dbReference>
<dbReference type="InterPro" id="IPR050765">
    <property type="entry name" value="Riboflavin_Biosynth_HTPR"/>
</dbReference>
<gene>
    <name evidence="1" type="ORF">ECE50_012830</name>
</gene>
<evidence type="ECO:0000313" key="1">
    <source>
        <dbReference type="EMBL" id="NSL87725.1"/>
    </source>
</evidence>
<keyword evidence="2" id="KW-1185">Reference proteome</keyword>
<reference evidence="1" key="1">
    <citation type="submission" date="2020-05" db="EMBL/GenBank/DDBJ databases">
        <title>Chitinophaga laudate sp. nov., isolated from a tropical peat swamp.</title>
        <authorList>
            <person name="Goh C.B.S."/>
            <person name="Lee M.S."/>
            <person name="Parimannan S."/>
            <person name="Pasbakhsh P."/>
            <person name="Yule C.M."/>
            <person name="Rajandas H."/>
            <person name="Loke S."/>
            <person name="Croft L."/>
            <person name="Tan J.B.L."/>
        </authorList>
    </citation>
    <scope>NUCLEOTIDE SEQUENCE</scope>
    <source>
        <strain evidence="1">Mgbs1</strain>
    </source>
</reference>
<evidence type="ECO:0000313" key="2">
    <source>
        <dbReference type="Proteomes" id="UP000281028"/>
    </source>
</evidence>
<sequence length="184" mass="20652">MRKVVFQMMVSLDGYFEGPNREIDWHNVSGEFDDYAHQLLDSADTLLFGRITYEMMVSYWPSRMAIENDPVVAAKMNGLPKIVFSRTLKSVDWQNTVLISNNIAAEVSRLKNIPGKDLLLLGSSNLALSLLSMGLIDECQLIVNPVMLGQGRKLFQGITSPLHLQLLETKKMDSGNVVLYYKPG</sequence>
<protein>
    <submittedName>
        <fullName evidence="1">Dihydrofolate reductase</fullName>
    </submittedName>
</protein>
<dbReference type="EMBL" id="RIAR02000001">
    <property type="protein sequence ID" value="NSL87725.1"/>
    <property type="molecule type" value="Genomic_DNA"/>
</dbReference>
<comment type="caution">
    <text evidence="1">The sequence shown here is derived from an EMBL/GenBank/DDBJ whole genome shotgun (WGS) entry which is preliminary data.</text>
</comment>
<dbReference type="SUPFAM" id="SSF53597">
    <property type="entry name" value="Dihydrofolate reductase-like"/>
    <property type="match status" value="1"/>
</dbReference>
<dbReference type="PANTHER" id="PTHR38011:SF11">
    <property type="entry name" value="2,5-DIAMINO-6-RIBOSYLAMINO-4(3H)-PYRIMIDINONE 5'-PHOSPHATE REDUCTASE"/>
    <property type="match status" value="1"/>
</dbReference>
<accession>A0A433WL57</accession>
<dbReference type="InterPro" id="IPR002734">
    <property type="entry name" value="RibDG_C"/>
</dbReference>
<proteinExistence type="predicted"/>
<organism evidence="1 2">
    <name type="scientific">Chitinophaga solisilvae</name>
    <dbReference type="NCBI Taxonomy" id="1233460"/>
    <lineage>
        <taxon>Bacteria</taxon>
        <taxon>Pseudomonadati</taxon>
        <taxon>Bacteroidota</taxon>
        <taxon>Chitinophagia</taxon>
        <taxon>Chitinophagales</taxon>
        <taxon>Chitinophagaceae</taxon>
        <taxon>Chitinophaga</taxon>
    </lineage>
</organism>
<name>A0A433WL57_9BACT</name>